<feature type="transmembrane region" description="Helical" evidence="7">
    <location>
        <begin position="193"/>
        <end position="214"/>
    </location>
</feature>
<keyword evidence="3" id="KW-1003">Cell membrane</keyword>
<proteinExistence type="inferred from homology"/>
<dbReference type="InterPro" id="IPR035906">
    <property type="entry name" value="MetI-like_sf"/>
</dbReference>
<keyword evidence="10" id="KW-1185">Reference proteome</keyword>
<feature type="transmembrane region" description="Helical" evidence="7">
    <location>
        <begin position="136"/>
        <end position="155"/>
    </location>
</feature>
<dbReference type="GO" id="GO:0055085">
    <property type="term" value="P:transmembrane transport"/>
    <property type="evidence" value="ECO:0007669"/>
    <property type="project" value="InterPro"/>
</dbReference>
<dbReference type="CDD" id="cd06261">
    <property type="entry name" value="TM_PBP2"/>
    <property type="match status" value="1"/>
</dbReference>
<evidence type="ECO:0000313" key="10">
    <source>
        <dbReference type="Proteomes" id="UP000190626"/>
    </source>
</evidence>
<evidence type="ECO:0000256" key="4">
    <source>
        <dbReference type="ARBA" id="ARBA00022692"/>
    </source>
</evidence>
<dbReference type="Gene3D" id="1.10.3720.10">
    <property type="entry name" value="MetI-like"/>
    <property type="match status" value="1"/>
</dbReference>
<keyword evidence="6 7" id="KW-0472">Membrane</keyword>
<keyword evidence="2 7" id="KW-0813">Transport</keyword>
<dbReference type="SUPFAM" id="SSF161098">
    <property type="entry name" value="MetI-like"/>
    <property type="match status" value="1"/>
</dbReference>
<dbReference type="STRING" id="1469647.BC351_14090"/>
<dbReference type="AlphaFoldDB" id="A0A1V4H7E3"/>
<evidence type="ECO:0000313" key="9">
    <source>
        <dbReference type="EMBL" id="OPH46613.1"/>
    </source>
</evidence>
<feature type="domain" description="ABC transmembrane type-1" evidence="8">
    <location>
        <begin position="71"/>
        <end position="260"/>
    </location>
</feature>
<feature type="transmembrane region" description="Helical" evidence="7">
    <location>
        <begin position="12"/>
        <end position="36"/>
    </location>
</feature>
<dbReference type="GO" id="GO:0005886">
    <property type="term" value="C:plasma membrane"/>
    <property type="evidence" value="ECO:0007669"/>
    <property type="project" value="UniProtKB-SubCell"/>
</dbReference>
<reference evidence="10" key="1">
    <citation type="submission" date="2016-07" db="EMBL/GenBank/DDBJ databases">
        <authorList>
            <person name="Florea S."/>
            <person name="Webb J.S."/>
            <person name="Jaromczyk J."/>
            <person name="Schardl C.L."/>
        </authorList>
    </citation>
    <scope>NUCLEOTIDE SEQUENCE [LARGE SCALE GENOMIC DNA]</scope>
    <source>
        <strain evidence="10">CY1</strain>
    </source>
</reference>
<protein>
    <submittedName>
        <fullName evidence="9">ABC transporter permease</fullName>
    </submittedName>
</protein>
<dbReference type="Pfam" id="PF00528">
    <property type="entry name" value="BPD_transp_1"/>
    <property type="match status" value="1"/>
</dbReference>
<evidence type="ECO:0000256" key="5">
    <source>
        <dbReference type="ARBA" id="ARBA00022989"/>
    </source>
</evidence>
<comment type="caution">
    <text evidence="9">The sequence shown here is derived from an EMBL/GenBank/DDBJ whole genome shotgun (WGS) entry which is preliminary data.</text>
</comment>
<evidence type="ECO:0000259" key="8">
    <source>
        <dbReference type="PROSITE" id="PS50928"/>
    </source>
</evidence>
<evidence type="ECO:0000256" key="3">
    <source>
        <dbReference type="ARBA" id="ARBA00022475"/>
    </source>
</evidence>
<dbReference type="EMBL" id="MBTG01000073">
    <property type="protein sequence ID" value="OPH46613.1"/>
    <property type="molecule type" value="Genomic_DNA"/>
</dbReference>
<comment type="subcellular location">
    <subcellularLocation>
        <location evidence="1 7">Cell membrane</location>
        <topology evidence="1 7">Multi-pass membrane protein</topology>
    </subcellularLocation>
</comment>
<evidence type="ECO:0000256" key="2">
    <source>
        <dbReference type="ARBA" id="ARBA00022448"/>
    </source>
</evidence>
<feature type="transmembrane region" description="Helical" evidence="7">
    <location>
        <begin position="106"/>
        <end position="130"/>
    </location>
</feature>
<dbReference type="InterPro" id="IPR000515">
    <property type="entry name" value="MetI-like"/>
</dbReference>
<dbReference type="PANTHER" id="PTHR43744">
    <property type="entry name" value="ABC TRANSPORTER PERMEASE PROTEIN MG189-RELATED-RELATED"/>
    <property type="match status" value="1"/>
</dbReference>
<keyword evidence="4 7" id="KW-0812">Transmembrane</keyword>
<dbReference type="RefSeq" id="WP_079421382.1">
    <property type="nucleotide sequence ID" value="NZ_MBTG01000073.1"/>
</dbReference>
<dbReference type="Proteomes" id="UP000190626">
    <property type="component" value="Unassembled WGS sequence"/>
</dbReference>
<feature type="transmembrane region" description="Helical" evidence="7">
    <location>
        <begin position="70"/>
        <end position="94"/>
    </location>
</feature>
<evidence type="ECO:0000256" key="1">
    <source>
        <dbReference type="ARBA" id="ARBA00004651"/>
    </source>
</evidence>
<keyword evidence="5 7" id="KW-1133">Transmembrane helix</keyword>
<organism evidence="9 10">
    <name type="scientific">Paenibacillus ferrarius</name>
    <dbReference type="NCBI Taxonomy" id="1469647"/>
    <lineage>
        <taxon>Bacteria</taxon>
        <taxon>Bacillati</taxon>
        <taxon>Bacillota</taxon>
        <taxon>Bacilli</taxon>
        <taxon>Bacillales</taxon>
        <taxon>Paenibacillaceae</taxon>
        <taxon>Paenibacillus</taxon>
    </lineage>
</organism>
<accession>A0A1V4H7E3</accession>
<name>A0A1V4H7E3_9BACL</name>
<feature type="transmembrane region" description="Helical" evidence="7">
    <location>
        <begin position="237"/>
        <end position="260"/>
    </location>
</feature>
<sequence length="275" mass="30734">MKTAMQMRDFLFSTMCIIIGLIVISPVIYCVSASFMSSGDLSSYPPKFIPSRLFLKNYEIVFTSTPLLRFIWNSFLIAIIGTVGRLITSSLAAYAFSFLEFKGKKIWFLVILGTMMIPGDMLFITNYITVANMKLINTYSGVIIVMMASATYMFILRQHFLSISKEYRDAAFIDGCGDFRFFTSLLVPMSKSILSSIFIASFIGLWNAYLWPLIVTNSENMRTVQVGITMLQSSESIIYGPIMAGVTVILIPSVLVFIIFQKQLVQGITLGGLKG</sequence>
<dbReference type="PANTHER" id="PTHR43744:SF8">
    <property type="entry name" value="SN-GLYCEROL-3-PHOSPHATE TRANSPORT SYSTEM PERMEASE PROTEIN UGPE"/>
    <property type="match status" value="1"/>
</dbReference>
<dbReference type="PROSITE" id="PS50928">
    <property type="entry name" value="ABC_TM1"/>
    <property type="match status" value="1"/>
</dbReference>
<evidence type="ECO:0000256" key="6">
    <source>
        <dbReference type="ARBA" id="ARBA00023136"/>
    </source>
</evidence>
<gene>
    <name evidence="9" type="ORF">BC351_14090</name>
</gene>
<comment type="similarity">
    <text evidence="7">Belongs to the binding-protein-dependent transport system permease family.</text>
</comment>
<dbReference type="OrthoDB" id="9771544at2"/>
<evidence type="ECO:0000256" key="7">
    <source>
        <dbReference type="RuleBase" id="RU363032"/>
    </source>
</evidence>